<accession>A0A848HLB5</accession>
<evidence type="ECO:0000256" key="1">
    <source>
        <dbReference type="ARBA" id="ARBA00008061"/>
    </source>
</evidence>
<dbReference type="Gene3D" id="2.60.40.1130">
    <property type="entry name" value="Rab geranylgeranyltransferase alpha-subunit, insert domain"/>
    <property type="match status" value="1"/>
</dbReference>
<evidence type="ECO:0000256" key="6">
    <source>
        <dbReference type="ARBA" id="ARBA00024062"/>
    </source>
</evidence>
<dbReference type="Pfam" id="PF11852">
    <property type="entry name" value="Pullul_strch_C"/>
    <property type="match status" value="1"/>
</dbReference>
<dbReference type="CDD" id="cd10315">
    <property type="entry name" value="CBM41_pullulanase"/>
    <property type="match status" value="1"/>
</dbReference>
<evidence type="ECO:0000256" key="7">
    <source>
        <dbReference type="ARBA" id="ARBA00029618"/>
    </source>
</evidence>
<feature type="signal peptide" evidence="9">
    <location>
        <begin position="1"/>
        <end position="25"/>
    </location>
</feature>
<organism evidence="11 12">
    <name type="scientific">Massilia polaris</name>
    <dbReference type="NCBI Taxonomy" id="2728846"/>
    <lineage>
        <taxon>Bacteria</taxon>
        <taxon>Pseudomonadati</taxon>
        <taxon>Pseudomonadota</taxon>
        <taxon>Betaproteobacteria</taxon>
        <taxon>Burkholderiales</taxon>
        <taxon>Oxalobacteraceae</taxon>
        <taxon>Telluria group</taxon>
        <taxon>Massilia</taxon>
    </lineage>
</organism>
<dbReference type="Pfam" id="PF03714">
    <property type="entry name" value="PUD"/>
    <property type="match status" value="1"/>
</dbReference>
<dbReference type="InterPro" id="IPR017853">
    <property type="entry name" value="GH"/>
</dbReference>
<dbReference type="GO" id="GO:0051060">
    <property type="term" value="F:pullulanase activity"/>
    <property type="evidence" value="ECO:0007669"/>
    <property type="project" value="UniProtKB-EC"/>
</dbReference>
<gene>
    <name evidence="11" type="ORF">HHL21_07705</name>
</gene>
<dbReference type="InterPro" id="IPR040671">
    <property type="entry name" value="Pullulanase_N2"/>
</dbReference>
<dbReference type="GO" id="GO:0005975">
    <property type="term" value="P:carbohydrate metabolic process"/>
    <property type="evidence" value="ECO:0007669"/>
    <property type="project" value="InterPro"/>
</dbReference>
<dbReference type="PROSITE" id="PS00436">
    <property type="entry name" value="PEROXIDASE_2"/>
    <property type="match status" value="1"/>
</dbReference>
<dbReference type="InterPro" id="IPR005323">
    <property type="entry name" value="CBM41_pullulanase"/>
</dbReference>
<dbReference type="PROSITE" id="PS51257">
    <property type="entry name" value="PROKAR_LIPOPROTEIN"/>
    <property type="match status" value="1"/>
</dbReference>
<evidence type="ECO:0000313" key="11">
    <source>
        <dbReference type="EMBL" id="NML60970.1"/>
    </source>
</evidence>
<dbReference type="Gene3D" id="2.60.40.1110">
    <property type="match status" value="1"/>
</dbReference>
<dbReference type="SMART" id="SM00642">
    <property type="entry name" value="Aamy"/>
    <property type="match status" value="1"/>
</dbReference>
<evidence type="ECO:0000256" key="4">
    <source>
        <dbReference type="ARBA" id="ARBA00023295"/>
    </source>
</evidence>
<comment type="caution">
    <text evidence="11">The sequence shown here is derived from an EMBL/GenBank/DDBJ whole genome shotgun (WGS) entry which is preliminary data.</text>
</comment>
<dbReference type="CDD" id="cd11341">
    <property type="entry name" value="AmyAc_Pullulanase_LD-like"/>
    <property type="match status" value="1"/>
</dbReference>
<dbReference type="GO" id="GO:0004601">
    <property type="term" value="F:peroxidase activity"/>
    <property type="evidence" value="ECO:0007669"/>
    <property type="project" value="InterPro"/>
</dbReference>
<proteinExistence type="inferred from homology"/>
<keyword evidence="3" id="KW-0378">Hydrolase</keyword>
<sequence length="1042" mass="111555">MKSLGSITSRLTQILTAGAAGVLLAACGGNTAEPVAQPSQSFTQSATRGAVAAQAPGTIRMHFHRAQGDERDWGVYSWWGPANPSSAWITDRFMMTGSDAFGGYVDIPLDTSKTSIWFLVTDGFGNKNCGNDQGVDLRSDIATAGQEIWMLEGDCTIHASPPPISYGNLANASAHWLSAGTLAWPGTHATGSYKLFYAANGGLGSAPEGVTGADGSMDLAIGGELSPELKAKYPHLAGLTALKLSAADAAGLAAKASSQFAIAQYSAAGKLVQVTSLQASGMLDAVFASAAADAKLGVTFTAAGVPTFRVWAPTAKSVSLNVHADAASATPTSVPMSKDAASGVWHYTAPDARWTNRAYYTYTVNVLSRWAGNQVVSNMVTDPYSLSLDANGQRSFVANLDSPALKPAGWDSQRIPRLDSPADIALYELQVRDFSASDTSVPAAHRGKFMAFTDTGSNGMQHLRMLQRAGLTHIHLLPSFDMASVNETGCSTPAVPAAGPNSDAQQAAVAASENSDCFNWGYDPVHYTAPDGSYATNAVNGAVRVREFRAMVRSLHDEGLRVTMDVVYNHTSGSQQGPTSVLDRIVPAYYYRLNAKGDITNDSCCADTASENAMMAKLMIDSAVTWTSQYKVDSIRFDIMGMHPLALIKRLQAAVNKAAGREIYLYGEAWNFGAAANDARFVQARQSNMAGTGIGSFNDRLRDAVRGGGCCDGGTALVSQQGFINGVYYDPNAMSTQSKDDLLRLGDLVKVGLSGTLREYSFTDRFGALRKNSQIDYFGQEAGFAASPAETINYVEAHDNQTLFDLNAYKLPQSTSLADRVRVQNLGAAINMLSQGVPFFHAGQEILRSKSMDRDSYNAGDWFNRLDYSYQDNNFGVGLPMAGPNSGNWELMSPILANPLVKPNRAAILGARDYFIELLEIRKDTSLFRLRTARDVIDRVRFHNTGPQQVAGLVAMSIDGQRYPGAKYKSVTTFFNVDKVAKELSIADMRGRKLAVHKVHRKSGSDTLARTASFDAATGTFRIPPRTTVVFVENGNGSGNDD</sequence>
<protein>
    <recommendedName>
        <fullName evidence="6">pullulanase</fullName>
        <ecNumber evidence="6">3.2.1.41</ecNumber>
    </recommendedName>
    <alternativeName>
        <fullName evidence="7">Alpha-dextrin endo-1,6-alpha-glucosidase</fullName>
    </alternativeName>
    <alternativeName>
        <fullName evidence="8">Pullulan 6-glucanohydrolase</fullName>
    </alternativeName>
</protein>
<dbReference type="Gene3D" id="2.60.40.10">
    <property type="entry name" value="Immunoglobulins"/>
    <property type="match status" value="1"/>
</dbReference>
<dbReference type="PANTHER" id="PTHR43002">
    <property type="entry name" value="GLYCOGEN DEBRANCHING ENZYME"/>
    <property type="match status" value="1"/>
</dbReference>
<dbReference type="SUPFAM" id="SSF49452">
    <property type="entry name" value="Starch-binding domain-like"/>
    <property type="match status" value="1"/>
</dbReference>
<evidence type="ECO:0000259" key="10">
    <source>
        <dbReference type="SMART" id="SM00642"/>
    </source>
</evidence>
<evidence type="ECO:0000313" key="12">
    <source>
        <dbReference type="Proteomes" id="UP000583752"/>
    </source>
</evidence>
<feature type="chain" id="PRO_5032778903" description="pullulanase" evidence="9">
    <location>
        <begin position="26"/>
        <end position="1042"/>
    </location>
</feature>
<evidence type="ECO:0000256" key="2">
    <source>
        <dbReference type="ARBA" id="ARBA00022729"/>
    </source>
</evidence>
<dbReference type="SUPFAM" id="SSF51011">
    <property type="entry name" value="Glycosyl hydrolase domain"/>
    <property type="match status" value="1"/>
</dbReference>
<keyword evidence="4" id="KW-0326">Glycosidase</keyword>
<dbReference type="Pfam" id="PF17967">
    <property type="entry name" value="Pullulanase_N2"/>
    <property type="match status" value="1"/>
</dbReference>
<dbReference type="RefSeq" id="WP_169464674.1">
    <property type="nucleotide sequence ID" value="NZ_JABBGG010000003.1"/>
</dbReference>
<dbReference type="CDD" id="cd02860">
    <property type="entry name" value="E_set_Pullulanase"/>
    <property type="match status" value="1"/>
</dbReference>
<dbReference type="InterPro" id="IPR004193">
    <property type="entry name" value="Glyco_hydro_13_N"/>
</dbReference>
<name>A0A848HLB5_9BURK</name>
<dbReference type="Proteomes" id="UP000583752">
    <property type="component" value="Unassembled WGS sequence"/>
</dbReference>
<dbReference type="SUPFAM" id="SSF81296">
    <property type="entry name" value="E set domains"/>
    <property type="match status" value="2"/>
</dbReference>
<dbReference type="InterPro" id="IPR014756">
    <property type="entry name" value="Ig_E-set"/>
</dbReference>
<dbReference type="EC" id="3.2.1.41" evidence="6"/>
<comment type="similarity">
    <text evidence="1">Belongs to the glycosyl hydrolase 13 family.</text>
</comment>
<evidence type="ECO:0000256" key="8">
    <source>
        <dbReference type="ARBA" id="ARBA00031076"/>
    </source>
</evidence>
<dbReference type="InterPro" id="IPR024561">
    <property type="entry name" value="Pullul_strch_C"/>
</dbReference>
<dbReference type="InterPro" id="IPR013784">
    <property type="entry name" value="Carb-bd-like_fold"/>
</dbReference>
<dbReference type="GO" id="GO:0030246">
    <property type="term" value="F:carbohydrate binding"/>
    <property type="evidence" value="ECO:0007669"/>
    <property type="project" value="InterPro"/>
</dbReference>
<dbReference type="EMBL" id="JABBGG010000003">
    <property type="protein sequence ID" value="NML60970.1"/>
    <property type="molecule type" value="Genomic_DNA"/>
</dbReference>
<dbReference type="InterPro" id="IPR019794">
    <property type="entry name" value="Peroxidases_AS"/>
</dbReference>
<evidence type="ECO:0000256" key="3">
    <source>
        <dbReference type="ARBA" id="ARBA00022801"/>
    </source>
</evidence>
<dbReference type="InterPro" id="IPR006047">
    <property type="entry name" value="GH13_cat_dom"/>
</dbReference>
<evidence type="ECO:0000256" key="5">
    <source>
        <dbReference type="ARBA" id="ARBA00023965"/>
    </source>
</evidence>
<dbReference type="Pfam" id="PF02922">
    <property type="entry name" value="CBM_48"/>
    <property type="match status" value="1"/>
</dbReference>
<dbReference type="Gene3D" id="3.20.20.80">
    <property type="entry name" value="Glycosidases"/>
    <property type="match status" value="1"/>
</dbReference>
<dbReference type="Gene3D" id="2.60.40.1180">
    <property type="entry name" value="Golgi alpha-mannosidase II"/>
    <property type="match status" value="1"/>
</dbReference>
<keyword evidence="2 9" id="KW-0732">Signal</keyword>
<reference evidence="11 12" key="1">
    <citation type="submission" date="2020-04" db="EMBL/GenBank/DDBJ databases">
        <title>Massilia sp. RP-1-19 isolated from soil.</title>
        <authorList>
            <person name="Dahal R.H."/>
        </authorList>
    </citation>
    <scope>NUCLEOTIDE SEQUENCE [LARGE SCALE GENOMIC DNA]</scope>
    <source>
        <strain evidence="11 12">RP-1-19</strain>
    </source>
</reference>
<feature type="domain" description="Glycosyl hydrolase family 13 catalytic" evidence="10">
    <location>
        <begin position="451"/>
        <end position="870"/>
    </location>
</feature>
<dbReference type="AlphaFoldDB" id="A0A848HLB5"/>
<dbReference type="InterPro" id="IPR013780">
    <property type="entry name" value="Glyco_hydro_b"/>
</dbReference>
<keyword evidence="12" id="KW-1185">Reference proteome</keyword>
<dbReference type="SUPFAM" id="SSF51445">
    <property type="entry name" value="(Trans)glycosidases"/>
    <property type="match status" value="1"/>
</dbReference>
<evidence type="ECO:0000256" key="9">
    <source>
        <dbReference type="SAM" id="SignalP"/>
    </source>
</evidence>
<dbReference type="InterPro" id="IPR013783">
    <property type="entry name" value="Ig-like_fold"/>
</dbReference>
<comment type="catalytic activity">
    <reaction evidence="5">
        <text>Hydrolysis of (1-&gt;6)-alpha-D-glucosidic linkages in pullulan, amylopectin and glycogen, and in the alpha- and beta-limit dextrins of amylopectin and glycogen.</text>
        <dbReference type="EC" id="3.2.1.41"/>
    </reaction>
</comment>